<evidence type="ECO:0000313" key="3">
    <source>
        <dbReference type="Proteomes" id="UP001589813"/>
    </source>
</evidence>
<feature type="transmembrane region" description="Helical" evidence="1">
    <location>
        <begin position="7"/>
        <end position="31"/>
    </location>
</feature>
<evidence type="ECO:0000313" key="2">
    <source>
        <dbReference type="EMBL" id="MFC0047916.1"/>
    </source>
</evidence>
<proteinExistence type="predicted"/>
<gene>
    <name evidence="2" type="ORF">ACFFJP_06415</name>
</gene>
<dbReference type="EMBL" id="JBHLXP010000001">
    <property type="protein sequence ID" value="MFC0047916.1"/>
    <property type="molecule type" value="Genomic_DNA"/>
</dbReference>
<sequence length="147" mass="15849">MELEQNNYLIAAAVCCVLAALAHAGCILFGADWYRFFGAGEAMAQMAEKKLWYPTVVTAGITAVLLIWAAYALAGAGVLSGLPLTRTALILISAVFLLRGLAFVWLMPKFPENSLTFWWVSSSICLVIGSLFAIGTVQRWQVLSSSA</sequence>
<evidence type="ECO:0000256" key="1">
    <source>
        <dbReference type="SAM" id="Phobius"/>
    </source>
</evidence>
<feature type="transmembrane region" description="Helical" evidence="1">
    <location>
        <begin position="118"/>
        <end position="137"/>
    </location>
</feature>
<feature type="transmembrane region" description="Helical" evidence="1">
    <location>
        <begin position="51"/>
        <end position="76"/>
    </location>
</feature>
<keyword evidence="1" id="KW-0472">Membrane</keyword>
<dbReference type="RefSeq" id="WP_377241603.1">
    <property type="nucleotide sequence ID" value="NZ_JBHLXP010000001.1"/>
</dbReference>
<feature type="transmembrane region" description="Helical" evidence="1">
    <location>
        <begin position="88"/>
        <end position="106"/>
    </location>
</feature>
<keyword evidence="1" id="KW-0812">Transmembrane</keyword>
<name>A0ABV6BAM2_9GAMM</name>
<protein>
    <submittedName>
        <fullName evidence="2">Uncharacterized protein</fullName>
    </submittedName>
</protein>
<comment type="caution">
    <text evidence="2">The sequence shown here is derived from an EMBL/GenBank/DDBJ whole genome shotgun (WGS) entry which is preliminary data.</text>
</comment>
<reference evidence="2 3" key="1">
    <citation type="submission" date="2024-09" db="EMBL/GenBank/DDBJ databases">
        <authorList>
            <person name="Sun Q."/>
            <person name="Mori K."/>
        </authorList>
    </citation>
    <scope>NUCLEOTIDE SEQUENCE [LARGE SCALE GENOMIC DNA]</scope>
    <source>
        <strain evidence="2 3">KCTC 23315</strain>
    </source>
</reference>
<keyword evidence="1" id="KW-1133">Transmembrane helix</keyword>
<accession>A0ABV6BAM2</accession>
<keyword evidence="3" id="KW-1185">Reference proteome</keyword>
<dbReference type="Proteomes" id="UP001589813">
    <property type="component" value="Unassembled WGS sequence"/>
</dbReference>
<organism evidence="2 3">
    <name type="scientific">Rheinheimera tilapiae</name>
    <dbReference type="NCBI Taxonomy" id="875043"/>
    <lineage>
        <taxon>Bacteria</taxon>
        <taxon>Pseudomonadati</taxon>
        <taxon>Pseudomonadota</taxon>
        <taxon>Gammaproteobacteria</taxon>
        <taxon>Chromatiales</taxon>
        <taxon>Chromatiaceae</taxon>
        <taxon>Rheinheimera</taxon>
    </lineage>
</organism>